<evidence type="ECO:0000256" key="9">
    <source>
        <dbReference type="SAM" id="Phobius"/>
    </source>
</evidence>
<sequence>MTELSLLESDADDSPLIETTPPDTHQSIYRPSTLPLMEIERGENPEERNNFCSNLWYCFYVDLDKTEVVTKKTTDYFRPNYLVFRDQLDSYNRDKQDLIKAKKLKKPSKPSLCMAILKTVWGCEFLVAFICMFVGIAFYQLEPIWMRNIMRSTANRRIYAETEGRQGSNAFPWFSIIFECLSPILRSLINGLGNRYFYHSSSQIRSSMVGSLFQKTLQLNLAGQGNVDTGRIVTMISSDAKTICENFPSAIRSVSLPVHILVPFFFLLNSFGVSTFMALAVITAVIPFQIICAVLVGLSLRKYLQHNDNRMKLTNEVIGGIRAVKFSGLEEVFIERIEAARHDQINDITVYTFASSTIGAFFISLAPLINVATFGVFIKTKSLSQDDFSIVVIPNLSLMNLLMQPLTMWPLMLLGVSVLFISLNRVRDFLLLPEIKIQPHEAITDEALAIDIQRAYFKWADPPEVPVSFQEKAFGMAAKLLKKKDDPNAPSDPEVDHFNSLPDQALPSPSISPSSIFSLSSLTEDSEDDTLPGEKLTLRNINITLPKGSLTMVVGPVGCGKSSLGSAIIGEIERVAGKVKVEGKIAFCPQQPWIINDTVKNNILLATPYDKQRYDEVVRVCELDQDFQTFAAGDSTMIGEKGVSISGGQKARIQLARAVYSDRDILILDDPLSAVDAHVGRALMDECILTFLKGKTVLLLTNQIQYLDKADKILCINHGAIVAQGTYDELKEKGIDLDNFIIRRKDKHAHRRKKSVSAKTEEKKEENDAAKEMMSDEEMSTKSIPFSVYRQYIRTLMPKWAYVPFFAYVSLTAAMTGLCVYWLGVIGDKTQFKSMTFAWKIGVYGFFAIGQVVLLIVRGIFGTFQVRRSVKSIHGKLLDSIIHAPISFFDTTPQGRILNRFTSDITQVDQTLYSQLITSIHILLCFFGYVIIICISSPLFVIPGLVAVTAVFLIIRFYSPTIRNLQRMNNTAQSPVLSIFSEVINGAGLSTLRTYNLEKRWTNRFYKSNDIWSIRYCLSREGEMFADVYVGIIAVAFSTCVVLFGWNRLDANKMGVSLTAALQFYEIGCRLVQEIVGTDAKMTNFERVMTYTNDIPQEKRSITFSFSFNQPKWPSEGRVVFKDVKMRYRPGLPFVLRGVNFEVKGGEKIGVCGRTGAGKSSLLYALFRLVELESYPGDRATDDPNSGEVLIDGVNIAKMDLSKVRQSIAIIPQDPTLFTGSVRYNLDLAGKRTDDEIYAVIDMVEMRDVIGSLPKRLDSEVSEGGSNFSAGQRQLLCFARAILNRCKIVVLDEATASVDVETDEKIQKTIREQFKEQTVIVIAHRLNTIMDLDRILVMEHGKVAEYDTPDNLKANPDSALNALIGSLDH</sequence>
<feature type="transmembrane region" description="Helical" evidence="9">
    <location>
        <begin position="912"/>
        <end position="933"/>
    </location>
</feature>
<dbReference type="Proteomes" id="UP001281761">
    <property type="component" value="Unassembled WGS sequence"/>
</dbReference>
<dbReference type="Gene3D" id="3.40.50.300">
    <property type="entry name" value="P-loop containing nucleotide triphosphate hydrolases"/>
    <property type="match status" value="2"/>
</dbReference>
<dbReference type="PANTHER" id="PTHR24223">
    <property type="entry name" value="ATP-BINDING CASSETTE SUB-FAMILY C"/>
    <property type="match status" value="1"/>
</dbReference>
<accession>A0ABQ9XHN4</accession>
<dbReference type="InterPro" id="IPR027417">
    <property type="entry name" value="P-loop_NTPase"/>
</dbReference>
<dbReference type="CDD" id="cd03244">
    <property type="entry name" value="ABCC_MRP_domain2"/>
    <property type="match status" value="1"/>
</dbReference>
<evidence type="ECO:0000256" key="4">
    <source>
        <dbReference type="ARBA" id="ARBA00022741"/>
    </source>
</evidence>
<evidence type="ECO:0000256" key="2">
    <source>
        <dbReference type="ARBA" id="ARBA00022448"/>
    </source>
</evidence>
<feature type="compositionally biased region" description="Basic and acidic residues" evidence="8">
    <location>
        <begin position="759"/>
        <end position="774"/>
    </location>
</feature>
<feature type="transmembrane region" description="Helical" evidence="9">
    <location>
        <begin position="800"/>
        <end position="823"/>
    </location>
</feature>
<feature type="transmembrane region" description="Helical" evidence="9">
    <location>
        <begin position="1028"/>
        <end position="1046"/>
    </location>
</feature>
<feature type="transmembrane region" description="Helical" evidence="9">
    <location>
        <begin position="119"/>
        <end position="141"/>
    </location>
</feature>
<dbReference type="InterPro" id="IPR036640">
    <property type="entry name" value="ABC1_TM_sf"/>
</dbReference>
<dbReference type="Gene3D" id="1.20.1560.10">
    <property type="entry name" value="ABC transporter type 1, transmembrane domain"/>
    <property type="match status" value="2"/>
</dbReference>
<feature type="transmembrane region" description="Helical" evidence="9">
    <location>
        <begin position="250"/>
        <end position="271"/>
    </location>
</feature>
<dbReference type="SMART" id="SM00382">
    <property type="entry name" value="AAA"/>
    <property type="match status" value="2"/>
</dbReference>
<dbReference type="Pfam" id="PF00005">
    <property type="entry name" value="ABC_tran"/>
    <property type="match status" value="2"/>
</dbReference>
<reference evidence="12 13" key="1">
    <citation type="journal article" date="2022" name="bioRxiv">
        <title>Genomics of Preaxostyla Flagellates Illuminates Evolutionary Transitions and the Path Towards Mitochondrial Loss.</title>
        <authorList>
            <person name="Novak L.V.F."/>
            <person name="Treitli S.C."/>
            <person name="Pyrih J."/>
            <person name="Halakuc P."/>
            <person name="Pipaliya S.V."/>
            <person name="Vacek V."/>
            <person name="Brzon O."/>
            <person name="Soukal P."/>
            <person name="Eme L."/>
            <person name="Dacks J.B."/>
            <person name="Karnkowska A."/>
            <person name="Elias M."/>
            <person name="Hampl V."/>
        </authorList>
    </citation>
    <scope>NUCLEOTIDE SEQUENCE [LARGE SCALE GENOMIC DNA]</scope>
    <source>
        <strain evidence="12">NAU3</strain>
        <tissue evidence="12">Gut</tissue>
    </source>
</reference>
<dbReference type="InterPro" id="IPR003439">
    <property type="entry name" value="ABC_transporter-like_ATP-bd"/>
</dbReference>
<feature type="transmembrane region" description="Helical" evidence="9">
    <location>
        <begin position="939"/>
        <end position="958"/>
    </location>
</feature>
<feature type="region of interest" description="Disordered" evidence="8">
    <location>
        <begin position="1"/>
        <end position="24"/>
    </location>
</feature>
<feature type="transmembrane region" description="Helical" evidence="9">
    <location>
        <begin position="277"/>
        <end position="300"/>
    </location>
</feature>
<dbReference type="CDD" id="cd18580">
    <property type="entry name" value="ABC_6TM_ABCC_D2"/>
    <property type="match status" value="1"/>
</dbReference>
<feature type="transmembrane region" description="Helical" evidence="9">
    <location>
        <begin position="350"/>
        <end position="378"/>
    </location>
</feature>
<dbReference type="CDD" id="cd18579">
    <property type="entry name" value="ABC_6TM_ABCC_D1"/>
    <property type="match status" value="1"/>
</dbReference>
<feature type="transmembrane region" description="Helical" evidence="9">
    <location>
        <begin position="843"/>
        <end position="861"/>
    </location>
</feature>
<evidence type="ECO:0000259" key="10">
    <source>
        <dbReference type="PROSITE" id="PS50893"/>
    </source>
</evidence>
<organism evidence="12 13">
    <name type="scientific">Blattamonas nauphoetae</name>
    <dbReference type="NCBI Taxonomy" id="2049346"/>
    <lineage>
        <taxon>Eukaryota</taxon>
        <taxon>Metamonada</taxon>
        <taxon>Preaxostyla</taxon>
        <taxon>Oxymonadida</taxon>
        <taxon>Blattamonas</taxon>
    </lineage>
</organism>
<feature type="domain" description="ABC transmembrane type-1" evidence="11">
    <location>
        <begin position="811"/>
        <end position="1010"/>
    </location>
</feature>
<evidence type="ECO:0000256" key="3">
    <source>
        <dbReference type="ARBA" id="ARBA00022692"/>
    </source>
</evidence>
<dbReference type="PANTHER" id="PTHR24223:SF415">
    <property type="entry name" value="FI20190P1"/>
    <property type="match status" value="1"/>
</dbReference>
<feature type="region of interest" description="Disordered" evidence="8">
    <location>
        <begin position="485"/>
        <end position="509"/>
    </location>
</feature>
<evidence type="ECO:0000259" key="11">
    <source>
        <dbReference type="PROSITE" id="PS50929"/>
    </source>
</evidence>
<feature type="region of interest" description="Disordered" evidence="8">
    <location>
        <begin position="751"/>
        <end position="776"/>
    </location>
</feature>
<dbReference type="Pfam" id="PF00664">
    <property type="entry name" value="ABC_membrane"/>
    <property type="match status" value="2"/>
</dbReference>
<feature type="domain" description="ABC transporter" evidence="10">
    <location>
        <begin position="1119"/>
        <end position="1365"/>
    </location>
</feature>
<dbReference type="InterPro" id="IPR017871">
    <property type="entry name" value="ABC_transporter-like_CS"/>
</dbReference>
<evidence type="ECO:0000313" key="12">
    <source>
        <dbReference type="EMBL" id="KAK2951952.1"/>
    </source>
</evidence>
<keyword evidence="13" id="KW-1185">Reference proteome</keyword>
<dbReference type="InterPro" id="IPR003593">
    <property type="entry name" value="AAA+_ATPase"/>
</dbReference>
<gene>
    <name evidence="12" type="ORF">BLNAU_13052</name>
</gene>
<feature type="domain" description="ABC transporter" evidence="10">
    <location>
        <begin position="517"/>
        <end position="743"/>
    </location>
</feature>
<dbReference type="SUPFAM" id="SSF90123">
    <property type="entry name" value="ABC transporter transmembrane region"/>
    <property type="match status" value="2"/>
</dbReference>
<dbReference type="EMBL" id="JARBJD010000110">
    <property type="protein sequence ID" value="KAK2951952.1"/>
    <property type="molecule type" value="Genomic_DNA"/>
</dbReference>
<protein>
    <submittedName>
        <fullName evidence="12">Multidrug resistance-associated protein</fullName>
    </submittedName>
</protein>
<dbReference type="InterPro" id="IPR044746">
    <property type="entry name" value="ABCC_6TM_D1"/>
</dbReference>
<dbReference type="SUPFAM" id="SSF52540">
    <property type="entry name" value="P-loop containing nucleoside triphosphate hydrolases"/>
    <property type="match status" value="2"/>
</dbReference>
<evidence type="ECO:0000256" key="1">
    <source>
        <dbReference type="ARBA" id="ARBA00004141"/>
    </source>
</evidence>
<dbReference type="InterPro" id="IPR044726">
    <property type="entry name" value="ABCC_6TM_D2"/>
</dbReference>
<keyword evidence="5" id="KW-0067">ATP-binding</keyword>
<keyword evidence="3 9" id="KW-0812">Transmembrane</keyword>
<keyword evidence="2" id="KW-0813">Transport</keyword>
<dbReference type="CDD" id="cd03250">
    <property type="entry name" value="ABCC_MRP_domain1"/>
    <property type="match status" value="1"/>
</dbReference>
<comment type="caution">
    <text evidence="12">The sequence shown here is derived from an EMBL/GenBank/DDBJ whole genome shotgun (WGS) entry which is preliminary data.</text>
</comment>
<evidence type="ECO:0000256" key="8">
    <source>
        <dbReference type="SAM" id="MobiDB-lite"/>
    </source>
</evidence>
<evidence type="ECO:0000313" key="13">
    <source>
        <dbReference type="Proteomes" id="UP001281761"/>
    </source>
</evidence>
<dbReference type="PROSITE" id="PS50893">
    <property type="entry name" value="ABC_TRANSPORTER_2"/>
    <property type="match status" value="2"/>
</dbReference>
<keyword evidence="4" id="KW-0547">Nucleotide-binding</keyword>
<feature type="domain" description="ABC transmembrane type-1" evidence="11">
    <location>
        <begin position="126"/>
        <end position="393"/>
    </location>
</feature>
<evidence type="ECO:0000256" key="6">
    <source>
        <dbReference type="ARBA" id="ARBA00022989"/>
    </source>
</evidence>
<proteinExistence type="predicted"/>
<keyword evidence="7 9" id="KW-0472">Membrane</keyword>
<dbReference type="InterPro" id="IPR050173">
    <property type="entry name" value="ABC_transporter_C-like"/>
</dbReference>
<dbReference type="InterPro" id="IPR011527">
    <property type="entry name" value="ABC1_TM_dom"/>
</dbReference>
<evidence type="ECO:0000256" key="5">
    <source>
        <dbReference type="ARBA" id="ARBA00022840"/>
    </source>
</evidence>
<comment type="subcellular location">
    <subcellularLocation>
        <location evidence="1">Membrane</location>
        <topology evidence="1">Multi-pass membrane protein</topology>
    </subcellularLocation>
</comment>
<keyword evidence="6 9" id="KW-1133">Transmembrane helix</keyword>
<dbReference type="PROSITE" id="PS50929">
    <property type="entry name" value="ABC_TM1F"/>
    <property type="match status" value="2"/>
</dbReference>
<name>A0ABQ9XHN4_9EUKA</name>
<dbReference type="PROSITE" id="PS00211">
    <property type="entry name" value="ABC_TRANSPORTER_1"/>
    <property type="match status" value="2"/>
</dbReference>
<feature type="transmembrane region" description="Helical" evidence="9">
    <location>
        <begin position="406"/>
        <end position="426"/>
    </location>
</feature>
<evidence type="ECO:0000256" key="7">
    <source>
        <dbReference type="ARBA" id="ARBA00023136"/>
    </source>
</evidence>